<protein>
    <recommendedName>
        <fullName evidence="3">Ty3-gypsy retrotransposon protein</fullName>
    </recommendedName>
</protein>
<proteinExistence type="predicted"/>
<dbReference type="AlphaFoldDB" id="A0A5D3BN35"/>
<dbReference type="EMBL" id="SSTD01016295">
    <property type="protein sequence ID" value="TYK01173.1"/>
    <property type="molecule type" value="Genomic_DNA"/>
</dbReference>
<dbReference type="PANTHER" id="PTHR33240">
    <property type="entry name" value="OS08G0508500 PROTEIN"/>
    <property type="match status" value="1"/>
</dbReference>
<comment type="caution">
    <text evidence="1">The sequence shown here is derived from an EMBL/GenBank/DDBJ whole genome shotgun (WGS) entry which is preliminary data.</text>
</comment>
<dbReference type="PANTHER" id="PTHR33240:SF15">
    <property type="entry name" value="GAG-PRO-LIKE PROTEIN"/>
    <property type="match status" value="1"/>
</dbReference>
<reference evidence="1 2" key="1">
    <citation type="submission" date="2019-08" db="EMBL/GenBank/DDBJ databases">
        <title>Draft genome sequences of two oriental melons (Cucumis melo L. var makuwa).</title>
        <authorList>
            <person name="Kwon S.-Y."/>
        </authorList>
    </citation>
    <scope>NUCLEOTIDE SEQUENCE [LARGE SCALE GENOMIC DNA]</scope>
    <source>
        <strain evidence="2">cv. Chang Bougi</strain>
        <tissue evidence="1">Leaf</tissue>
    </source>
</reference>
<organism evidence="1 2">
    <name type="scientific">Cucumis melo var. makuwa</name>
    <name type="common">Oriental melon</name>
    <dbReference type="NCBI Taxonomy" id="1194695"/>
    <lineage>
        <taxon>Eukaryota</taxon>
        <taxon>Viridiplantae</taxon>
        <taxon>Streptophyta</taxon>
        <taxon>Embryophyta</taxon>
        <taxon>Tracheophyta</taxon>
        <taxon>Spermatophyta</taxon>
        <taxon>Magnoliopsida</taxon>
        <taxon>eudicotyledons</taxon>
        <taxon>Gunneridae</taxon>
        <taxon>Pentapetalae</taxon>
        <taxon>rosids</taxon>
        <taxon>fabids</taxon>
        <taxon>Cucurbitales</taxon>
        <taxon>Cucurbitaceae</taxon>
        <taxon>Benincaseae</taxon>
        <taxon>Cucumis</taxon>
    </lineage>
</organism>
<gene>
    <name evidence="1" type="ORF">E5676_scaffold2044G00080</name>
</gene>
<sequence length="319" mass="36696">MELNIANRGAKDFLVSEVRKDKKETKGAEKIVKSTVNESIVVNTTPMKIFKRKELSKCKRFEQVRKVDDPNYCKYHLVISYPVEKCFVLNELILRLAHEKKIELDLEEDENQEVVVCHAINVIEEKSIPPRLLEEERVSKDLSRFNVDDLLSLSQETKTIPFNALINLGASSSSAPTAIYESTPYCMSIDFSDEDLLLGSKLHNRPLYISGYVREQRVNQILINNGSIVNIMPKSTIRQLSILIDELSNNSRTTYKLLLGRPWIHGNGVVTLTLHQYFKFYQDDVKKFEVDSNPFSKTESHFADAKFYLKNENSQKLCL</sequence>
<evidence type="ECO:0000313" key="2">
    <source>
        <dbReference type="Proteomes" id="UP000321947"/>
    </source>
</evidence>
<accession>A0A5D3BN35</accession>
<dbReference type="Proteomes" id="UP000321947">
    <property type="component" value="Unassembled WGS sequence"/>
</dbReference>
<evidence type="ECO:0008006" key="3">
    <source>
        <dbReference type="Google" id="ProtNLM"/>
    </source>
</evidence>
<name>A0A5D3BN35_CUCMM</name>
<evidence type="ECO:0000313" key="1">
    <source>
        <dbReference type="EMBL" id="TYK01173.1"/>
    </source>
</evidence>